<evidence type="ECO:0000256" key="7">
    <source>
        <dbReference type="RuleBase" id="RU004182"/>
    </source>
</evidence>
<evidence type="ECO:0000313" key="9">
    <source>
        <dbReference type="EMBL" id="WAJ71487.1"/>
    </source>
</evidence>
<keyword evidence="4 7" id="KW-0285">Flavoprotein</keyword>
<dbReference type="Gene3D" id="1.25.40.80">
    <property type="match status" value="1"/>
</dbReference>
<organism evidence="9 10">
    <name type="scientific">Catenovulum adriaticum</name>
    <dbReference type="NCBI Taxonomy" id="2984846"/>
    <lineage>
        <taxon>Bacteria</taxon>
        <taxon>Pseudomonadati</taxon>
        <taxon>Pseudomonadota</taxon>
        <taxon>Gammaproteobacteria</taxon>
        <taxon>Alteromonadales</taxon>
        <taxon>Alteromonadaceae</taxon>
        <taxon>Catenovulum</taxon>
    </lineage>
</organism>
<dbReference type="PANTHER" id="PTHR11455">
    <property type="entry name" value="CRYPTOCHROME"/>
    <property type="match status" value="1"/>
</dbReference>
<keyword evidence="6 7" id="KW-0157">Chromophore</keyword>
<comment type="cofactor">
    <cofactor evidence="1">
        <name>(6R)-5,10-methylene-5,6,7,8-tetrahydrofolate</name>
        <dbReference type="ChEBI" id="CHEBI:15636"/>
    </cofactor>
</comment>
<keyword evidence="5 7" id="KW-0274">FAD</keyword>
<name>A0ABY7ART4_9ALTE</name>
<evidence type="ECO:0000256" key="2">
    <source>
        <dbReference type="ARBA" id="ARBA00001974"/>
    </source>
</evidence>
<dbReference type="SUPFAM" id="SSF52425">
    <property type="entry name" value="Cryptochrome/photolyase, N-terminal domain"/>
    <property type="match status" value="1"/>
</dbReference>
<dbReference type="PROSITE" id="PS00691">
    <property type="entry name" value="DNA_PHOTOLYASES_1_2"/>
    <property type="match status" value="1"/>
</dbReference>
<dbReference type="Gene3D" id="1.10.579.10">
    <property type="entry name" value="DNA Cyclobutane Dipyrimidine Photolyase, subunit A, domain 3"/>
    <property type="match status" value="1"/>
</dbReference>
<dbReference type="PANTHER" id="PTHR11455:SF9">
    <property type="entry name" value="CRYPTOCHROME CIRCADIAN CLOCK 5 ISOFORM X1"/>
    <property type="match status" value="1"/>
</dbReference>
<dbReference type="InterPro" id="IPR036134">
    <property type="entry name" value="Crypto/Photolyase_FAD-like_sf"/>
</dbReference>
<dbReference type="InterPro" id="IPR006050">
    <property type="entry name" value="DNA_photolyase_N"/>
</dbReference>
<keyword evidence="9" id="KW-0456">Lyase</keyword>
<dbReference type="InterPro" id="IPR014729">
    <property type="entry name" value="Rossmann-like_a/b/a_fold"/>
</dbReference>
<dbReference type="InterPro" id="IPR018394">
    <property type="entry name" value="DNA_photolyase_1_CS_C"/>
</dbReference>
<dbReference type="Pfam" id="PF00875">
    <property type="entry name" value="DNA_photolyase"/>
    <property type="match status" value="1"/>
</dbReference>
<dbReference type="PRINTS" id="PR00147">
    <property type="entry name" value="DNAPHOTLYASE"/>
</dbReference>
<evidence type="ECO:0000256" key="4">
    <source>
        <dbReference type="ARBA" id="ARBA00022630"/>
    </source>
</evidence>
<evidence type="ECO:0000259" key="8">
    <source>
        <dbReference type="PROSITE" id="PS51645"/>
    </source>
</evidence>
<dbReference type="InterPro" id="IPR036155">
    <property type="entry name" value="Crypto/Photolyase_N_sf"/>
</dbReference>
<gene>
    <name evidence="9" type="ORF">OLW01_06730</name>
</gene>
<dbReference type="InterPro" id="IPR005101">
    <property type="entry name" value="Cryptochr/Photolyase_FAD-bd"/>
</dbReference>
<sequence length="495" mass="57128">MQLVWFRNDLRSLDHAGLTNALNTKEPVISVFIATEKQWQSHDMAPIKRDFMYSRVADLSSALAELNIPLILIKSDTYQNSVQQILDLCQKYPINRVHACADYELNERVRDKNAQQQLSTLGVKFNLYHDSVIFPPKSITKADGGYYSVFTAFKKQWLQHFAQHNANCFAKPQAQAIQFDNHKTLVNWLNEAKHKPQSVDDKLASFKTRLTPHQTQVSSADAAESFPTEELAILNRLRTFCREQVQDYQQNRDLPNLSATSCLSAAFSLGCISPRQAINRLLVEQGEAVFNSDSGAATWLSELIWREFYRHLTAIYDDISKGFAVKTQYQNLPWRNNKTEFDAWCQGKTGFPIVDAAMRQLNQTGWMHNRLRMIVASFLIKDLQIDWRWGEQYFMQNLIDGDYAANNGGWQWSASTGHDAAPYFRIFNPTTQSERFDKQGHFIRKFCPELAQLPDKYIHKPHLYESLNQSPIDYPKPIVDHKTAREITLNMYANK</sequence>
<feature type="domain" description="Photolyase/cryptochrome alpha/beta" evidence="8">
    <location>
        <begin position="1"/>
        <end position="133"/>
    </location>
</feature>
<dbReference type="Gene3D" id="3.40.50.620">
    <property type="entry name" value="HUPs"/>
    <property type="match status" value="1"/>
</dbReference>
<comment type="cofactor">
    <cofactor evidence="2">
        <name>FAD</name>
        <dbReference type="ChEBI" id="CHEBI:57692"/>
    </cofactor>
</comment>
<dbReference type="Proteomes" id="UP001163726">
    <property type="component" value="Chromosome"/>
</dbReference>
<comment type="similarity">
    <text evidence="7">Belongs to the DNA photolyase family.</text>
</comment>
<keyword evidence="10" id="KW-1185">Reference proteome</keyword>
<dbReference type="PROSITE" id="PS00394">
    <property type="entry name" value="DNA_PHOTOLYASES_1_1"/>
    <property type="match status" value="1"/>
</dbReference>
<evidence type="ECO:0000313" key="10">
    <source>
        <dbReference type="Proteomes" id="UP001163726"/>
    </source>
</evidence>
<evidence type="ECO:0000256" key="6">
    <source>
        <dbReference type="ARBA" id="ARBA00022991"/>
    </source>
</evidence>
<dbReference type="PROSITE" id="PS51645">
    <property type="entry name" value="PHR_CRY_ALPHA_BETA"/>
    <property type="match status" value="1"/>
</dbReference>
<evidence type="ECO:0000256" key="5">
    <source>
        <dbReference type="ARBA" id="ARBA00022827"/>
    </source>
</evidence>
<dbReference type="EMBL" id="CP109965">
    <property type="protein sequence ID" value="WAJ71487.1"/>
    <property type="molecule type" value="Genomic_DNA"/>
</dbReference>
<dbReference type="EC" id="4.1.99.3" evidence="9"/>
<protein>
    <submittedName>
        <fullName evidence="9">Deoxyribodipyrimidine photo-lyase</fullName>
        <ecNumber evidence="9">4.1.99.3</ecNumber>
    </submittedName>
</protein>
<evidence type="ECO:0000256" key="3">
    <source>
        <dbReference type="ARBA" id="ARBA00005862"/>
    </source>
</evidence>
<dbReference type="RefSeq" id="WP_268076007.1">
    <property type="nucleotide sequence ID" value="NZ_CP109965.1"/>
</dbReference>
<dbReference type="Pfam" id="PF03441">
    <property type="entry name" value="FAD_binding_7"/>
    <property type="match status" value="1"/>
</dbReference>
<dbReference type="GO" id="GO:0003904">
    <property type="term" value="F:deoxyribodipyrimidine photo-lyase activity"/>
    <property type="evidence" value="ECO:0007669"/>
    <property type="project" value="UniProtKB-EC"/>
</dbReference>
<proteinExistence type="inferred from homology"/>
<accession>A0ABY7ART4</accession>
<dbReference type="InterPro" id="IPR002081">
    <property type="entry name" value="Cryptochrome/DNA_photolyase_1"/>
</dbReference>
<reference evidence="9" key="1">
    <citation type="submission" date="2022-10" db="EMBL/GenBank/DDBJ databases">
        <title>Catenovulum adriacola sp. nov. isolated in the Harbour of Susak.</title>
        <authorList>
            <person name="Schoch T."/>
            <person name="Reich S.J."/>
            <person name="Stoeferle S."/>
            <person name="Flaiz M."/>
            <person name="Kazda M."/>
            <person name="Riedel C.U."/>
            <person name="Duerre P."/>
        </authorList>
    </citation>
    <scope>NUCLEOTIDE SEQUENCE</scope>
    <source>
        <strain evidence="9">TS8</strain>
    </source>
</reference>
<dbReference type="SUPFAM" id="SSF48173">
    <property type="entry name" value="Cryptochrome/photolyase FAD-binding domain"/>
    <property type="match status" value="1"/>
</dbReference>
<evidence type="ECO:0000256" key="1">
    <source>
        <dbReference type="ARBA" id="ARBA00001932"/>
    </source>
</evidence>
<comment type="similarity">
    <text evidence="3">Belongs to the DNA photolyase class-1 family.</text>
</comment>